<accession>A0AAE4WA77</accession>
<sequence>MASLRRPCPLNVQSVMLPYSAFYQMQKNVAPSSLFNSISFFCPFWFEEDYASEETLVSLIIQDSRPLAA</sequence>
<dbReference type="RefSeq" id="WP_156546708.1">
    <property type="nucleotide sequence ID" value="NZ_JABAEJ010000001.1"/>
</dbReference>
<protein>
    <submittedName>
        <fullName evidence="1">Uncharacterized protein</fullName>
    </submittedName>
</protein>
<dbReference type="Proteomes" id="UP000436692">
    <property type="component" value="Unassembled WGS sequence"/>
</dbReference>
<evidence type="ECO:0000313" key="2">
    <source>
        <dbReference type="Proteomes" id="UP000436692"/>
    </source>
</evidence>
<organism evidence="1 2">
    <name type="scientific">Agrobacterium vitis</name>
    <name type="common">Rhizobium vitis</name>
    <dbReference type="NCBI Taxonomy" id="373"/>
    <lineage>
        <taxon>Bacteria</taxon>
        <taxon>Pseudomonadati</taxon>
        <taxon>Pseudomonadota</taxon>
        <taxon>Alphaproteobacteria</taxon>
        <taxon>Hyphomicrobiales</taxon>
        <taxon>Rhizobiaceae</taxon>
        <taxon>Rhizobium/Agrobacterium group</taxon>
        <taxon>Agrobacterium</taxon>
    </lineage>
</organism>
<gene>
    <name evidence="1" type="ORF">GOZ95_01755</name>
</gene>
<evidence type="ECO:0000313" key="1">
    <source>
        <dbReference type="EMBL" id="MUZ56179.1"/>
    </source>
</evidence>
<dbReference type="EMBL" id="WPHM01000001">
    <property type="protein sequence ID" value="MUZ56179.1"/>
    <property type="molecule type" value="Genomic_DNA"/>
</dbReference>
<name>A0AAE4WA77_AGRVI</name>
<dbReference type="AlphaFoldDB" id="A0AAE4WA77"/>
<proteinExistence type="predicted"/>
<comment type="caution">
    <text evidence="1">The sequence shown here is derived from an EMBL/GenBank/DDBJ whole genome shotgun (WGS) entry which is preliminary data.</text>
</comment>
<reference evidence="1 2" key="1">
    <citation type="submission" date="2019-12" db="EMBL/GenBank/DDBJ databases">
        <title>Whole-genome sequencing of Allorhizobium vitis.</title>
        <authorList>
            <person name="Gan H.M."/>
            <person name="Szegedi E."/>
            <person name="Burr T."/>
            <person name="Savka M.A."/>
        </authorList>
    </citation>
    <scope>NUCLEOTIDE SEQUENCE [LARGE SCALE GENOMIC DNA]</scope>
    <source>
        <strain evidence="1 2">CG989</strain>
    </source>
</reference>